<evidence type="ECO:0000256" key="1">
    <source>
        <dbReference type="SAM" id="MobiDB-lite"/>
    </source>
</evidence>
<feature type="compositionally biased region" description="Low complexity" evidence="1">
    <location>
        <begin position="240"/>
        <end position="255"/>
    </location>
</feature>
<dbReference type="EMBL" id="AB008896">
    <property type="protein sequence ID" value="BAA25762.1"/>
    <property type="molecule type" value="Genomic_DNA"/>
</dbReference>
<proteinExistence type="predicted"/>
<protein>
    <submittedName>
        <fullName evidence="2">Gag-like protein</fullName>
    </submittedName>
</protein>
<feature type="region of interest" description="Disordered" evidence="1">
    <location>
        <begin position="236"/>
        <end position="350"/>
    </location>
</feature>
<name>O64427_CHLVU</name>
<sequence length="613" mass="66928">MQTVKSWQLEPQRALDAHALSTPRPRLLRPRPDRWGDSEPLLLAALGQLELQEEVPYGSPERMQLELKVTRGVIAHFAPHVGGVKQRGSPGAADSCVELWFDTVPAAAAARHAAAEDQLVRLRAVPGSGDVAVPVQLTAGRFHCQHTCIIIHGLPYEYCRKGLTQTLLDCAGCPRDTYVVRGEFLGDLPGPLAVGTHGVGNGNACLAYIQTPDEDRHLGRLPKRFFIDGDTRINITRPGQLRQPSQPSSFQSQRLAPEPSRRSGPRPIRQRQRRCAGPHAHAAAAQRTQPAPSAQLQQLEARVQASRAPGGDRSGLGASGSISVARLGPRFRPAGDTQPLTPMDCTPPRSAQVFPAARQALTDMEEDTPPPPPPPVPMEWETQAYSVPQRELRRRISRVRIKGAATPMDWDLPHTEDPPQTAHRRPPHLDLSGVPVERIEECLEWLAGHTHFSPADSAAAIRRLHSDAPLALVSGGDAPADRELRHQLLCDALRRIHGADSLPDDSYGLPALTPEDLAQPAEVPAAPIARQQGRPTVPPGFESRAAAARAAQRAAQVALAGLPAPWRSARTRHQPTEWWLQQQGQQQERQRVEHRISRSIRSGGPPARRPSQP</sequence>
<evidence type="ECO:0000313" key="2">
    <source>
        <dbReference type="EMBL" id="BAA25762.1"/>
    </source>
</evidence>
<dbReference type="PIR" id="T00077">
    <property type="entry name" value="T00077"/>
</dbReference>
<feature type="region of interest" description="Disordered" evidence="1">
    <location>
        <begin position="567"/>
        <end position="613"/>
    </location>
</feature>
<accession>O64427</accession>
<dbReference type="AlphaFoldDB" id="O64427"/>
<reference evidence="2" key="1">
    <citation type="journal article" date="1997" name="EMBO J.">
        <title>Zepp, a LINE-like retrotransposon accumulated in the Chlorella telomeric region.</title>
        <authorList>
            <person name="Higashiyama T."/>
            <person name="Noutoshi Y."/>
            <person name="Fujie M."/>
            <person name="Yamada T."/>
        </authorList>
    </citation>
    <scope>NUCLEOTIDE SEQUENCE</scope>
    <source>
        <strain evidence="2">C-169</strain>
    </source>
</reference>
<feature type="region of interest" description="Disordered" evidence="1">
    <location>
        <begin position="528"/>
        <end position="549"/>
    </location>
</feature>
<organism evidence="2">
    <name type="scientific">Chlorella vulgaris</name>
    <name type="common">Green alga</name>
    <dbReference type="NCBI Taxonomy" id="3077"/>
    <lineage>
        <taxon>Eukaryota</taxon>
        <taxon>Viridiplantae</taxon>
        <taxon>Chlorophyta</taxon>
        <taxon>core chlorophytes</taxon>
        <taxon>Trebouxiophyceae</taxon>
        <taxon>Chlorellales</taxon>
        <taxon>Chlorellaceae</taxon>
        <taxon>Chlorella clade</taxon>
        <taxon>Chlorella</taxon>
    </lineage>
</organism>
<feature type="region of interest" description="Disordered" evidence="1">
    <location>
        <begin position="407"/>
        <end position="429"/>
    </location>
</feature>
<feature type="compositionally biased region" description="Low complexity" evidence="1">
    <location>
        <begin position="277"/>
        <end position="295"/>
    </location>
</feature>